<dbReference type="RefSeq" id="WP_037286557.1">
    <property type="nucleotide sequence ID" value="NZ_JEOB01000002.1"/>
</dbReference>
<protein>
    <recommendedName>
        <fullName evidence="4">Cell surface protein</fullName>
    </recommendedName>
</protein>
<dbReference type="PANTHER" id="PTHR45661">
    <property type="entry name" value="SURFACE ANTIGEN"/>
    <property type="match status" value="1"/>
</dbReference>
<dbReference type="EMBL" id="JEOB01000002">
    <property type="protein sequence ID" value="EXM40186.1"/>
    <property type="molecule type" value="Genomic_DNA"/>
</dbReference>
<dbReference type="Gene3D" id="2.60.40.10">
    <property type="entry name" value="Immunoglobulins"/>
    <property type="match status" value="1"/>
</dbReference>
<name>A0A011VY24_RUMAL</name>
<dbReference type="PATRIC" id="fig|1341156.4.peg.1930"/>
<dbReference type="Proteomes" id="UP000021369">
    <property type="component" value="Unassembled WGS sequence"/>
</dbReference>
<evidence type="ECO:0000313" key="2">
    <source>
        <dbReference type="EMBL" id="EXM40186.1"/>
    </source>
</evidence>
<dbReference type="InterPro" id="IPR013783">
    <property type="entry name" value="Ig-like_fold"/>
</dbReference>
<dbReference type="PANTHER" id="PTHR45661:SF3">
    <property type="entry name" value="IG-LIKE DOMAIN-CONTAINING PROTEIN"/>
    <property type="match status" value="1"/>
</dbReference>
<dbReference type="OrthoDB" id="1819725at2"/>
<evidence type="ECO:0000313" key="3">
    <source>
        <dbReference type="Proteomes" id="UP000021369"/>
    </source>
</evidence>
<keyword evidence="1" id="KW-0732">Signal</keyword>
<reference evidence="2 3" key="1">
    <citation type="submission" date="2013-06" db="EMBL/GenBank/DDBJ databases">
        <title>Rumen cellulosomics: divergent fiber-degrading strategies revealed by comparative genome-wide analysis of six Ruminococcal strains.</title>
        <authorList>
            <person name="Dassa B."/>
            <person name="Borovok I."/>
            <person name="Lamed R."/>
            <person name="Flint H."/>
            <person name="Yeoman C.J."/>
            <person name="White B."/>
            <person name="Bayer E.A."/>
        </authorList>
    </citation>
    <scope>NUCLEOTIDE SEQUENCE [LARGE SCALE GENOMIC DNA]</scope>
    <source>
        <strain evidence="2 3">SY3</strain>
    </source>
</reference>
<dbReference type="Gene3D" id="3.80.10.10">
    <property type="entry name" value="Ribonuclease Inhibitor"/>
    <property type="match status" value="2"/>
</dbReference>
<dbReference type="InterPro" id="IPR032675">
    <property type="entry name" value="LRR_dom_sf"/>
</dbReference>
<proteinExistence type="predicted"/>
<feature type="signal peptide" evidence="1">
    <location>
        <begin position="1"/>
        <end position="20"/>
    </location>
</feature>
<sequence length="439" mass="47716">MKSKKIISGLLALTFVLGGAAIPGTVVDNSVVASAAEVLTYGDYEYTINGGTAEITKYTGTDEVVEIPGEINGAAVTSIGEKAFVDCETLFEVTIPDGVVNLDSHAFHNCYRLIKVSMPDSVETLGRDVFSYCRALKSVTLSKNLKSLSYRAFYGCNELADIQLPSAIKTIDDEAFRSCSNMENIDLPEGLESIGKDAFRECAKLSAITIPDSVTYLGSFAFLNCSALADVKLSVNLTEICISTFQNCKSLESIVIPEGVTKLDYGAFYSAENLKRISLPESLKTISLRCFSGCKKLEELTIPASVESIDKNAFGTVNVINCYNGSVAEKVALANGINIKVIDAKDKTEYPDLKSAQFDSKYHQFRINWTKVEGAQQYGIAVNLAGKWKVQAYTDANTTTFTSPKLKSGSKYDMAICAKVNGKWETTDFTKRAFTIAVK</sequence>
<organism evidence="2 3">
    <name type="scientific">Ruminococcus albus SY3</name>
    <dbReference type="NCBI Taxonomy" id="1341156"/>
    <lineage>
        <taxon>Bacteria</taxon>
        <taxon>Bacillati</taxon>
        <taxon>Bacillota</taxon>
        <taxon>Clostridia</taxon>
        <taxon>Eubacteriales</taxon>
        <taxon>Oscillospiraceae</taxon>
        <taxon>Ruminococcus</taxon>
    </lineage>
</organism>
<comment type="caution">
    <text evidence="2">The sequence shown here is derived from an EMBL/GenBank/DDBJ whole genome shotgun (WGS) entry which is preliminary data.</text>
</comment>
<keyword evidence="3" id="KW-1185">Reference proteome</keyword>
<evidence type="ECO:0000256" key="1">
    <source>
        <dbReference type="SAM" id="SignalP"/>
    </source>
</evidence>
<dbReference type="InterPro" id="IPR053139">
    <property type="entry name" value="Surface_bspA-like"/>
</dbReference>
<accession>A0A011VY24</accession>
<evidence type="ECO:0008006" key="4">
    <source>
        <dbReference type="Google" id="ProtNLM"/>
    </source>
</evidence>
<dbReference type="SUPFAM" id="SSF52058">
    <property type="entry name" value="L domain-like"/>
    <property type="match status" value="1"/>
</dbReference>
<dbReference type="InterPro" id="IPR026906">
    <property type="entry name" value="LRR_5"/>
</dbReference>
<gene>
    <name evidence="2" type="ORF">RASY3_07600</name>
</gene>
<feature type="chain" id="PRO_5039012609" description="Cell surface protein" evidence="1">
    <location>
        <begin position="21"/>
        <end position="439"/>
    </location>
</feature>
<dbReference type="Pfam" id="PF13306">
    <property type="entry name" value="LRR_5"/>
    <property type="match status" value="1"/>
</dbReference>
<dbReference type="AlphaFoldDB" id="A0A011VY24"/>